<dbReference type="Proteomes" id="UP000324748">
    <property type="component" value="Unassembled WGS sequence"/>
</dbReference>
<dbReference type="EMBL" id="VSWC01000027">
    <property type="protein sequence ID" value="KAA1111108.1"/>
    <property type="molecule type" value="Genomic_DNA"/>
</dbReference>
<evidence type="ECO:0000313" key="3">
    <source>
        <dbReference type="Proteomes" id="UP000324748"/>
    </source>
</evidence>
<dbReference type="AlphaFoldDB" id="A0A5B0QD16"/>
<gene>
    <name evidence="2" type="ORF">PGT21_050260</name>
</gene>
<accession>A0A5B0QD16</accession>
<evidence type="ECO:0000313" key="2">
    <source>
        <dbReference type="EMBL" id="KAA1111108.1"/>
    </source>
</evidence>
<proteinExistence type="predicted"/>
<sequence length="571" mass="66068">MFQSILSSQIKTEPIFHQPKSNIVSINPALEAENDVGMDPQFSTNLETEAERLLNQPASLSIEHANPSMESCSCRYHHEILKNTHCAHANDPVNNLQDHQEHIQNFEFLSSLPNILESQMLESIEAGIDMYPKSFEAARKSELGTSTNFKIETQTMDHLNNSNILGNKMITNHKPENSREKTRKKMKFSQGSNGIFNHPLTGQGIDLSDNKIGNEEQKIMNKNSEKSWNSISLGTKNDLKRMSDLYFSSNVFPLQISQDKSYLEEILRFDVRAFTHKEYPNAADRMRVESIIAFIKRHWGESGKIDIKEGKKSTQWVFLEFAEVASTLRGRKKYPTLFSNGQVDNREDTKGGSSTIHEPEYLDPDIERSQLQVNALNLLISKRNLWYHFWNEKANIKIVNSNSRKDFKFESTIILFIFYIDMIGSIFGYDWKFEQESHLNLLEQARNFAFEAIPGSYLEALLKPSKNKQLSSSYTKDLKPKKSKAKKPMITSFKQTNNKSSTSTKKFALVWRWIKDFILKSNNKHICEIFFPNGRSQIHTHFLTFFNNLFYYSIENLNVRLKEHYEPLIKG</sequence>
<protein>
    <submittedName>
        <fullName evidence="2">Uncharacterized protein</fullName>
    </submittedName>
</protein>
<reference evidence="2 3" key="1">
    <citation type="submission" date="2019-05" db="EMBL/GenBank/DDBJ databases">
        <title>Emergence of the Ug99 lineage of the wheat stem rust pathogen through somatic hybridization.</title>
        <authorList>
            <person name="Li F."/>
            <person name="Upadhyaya N.M."/>
            <person name="Sperschneider J."/>
            <person name="Matny O."/>
            <person name="Nguyen-Phuc H."/>
            <person name="Mago R."/>
            <person name="Raley C."/>
            <person name="Miller M.E."/>
            <person name="Silverstein K.A.T."/>
            <person name="Henningsen E."/>
            <person name="Hirsch C.D."/>
            <person name="Visser B."/>
            <person name="Pretorius Z.A."/>
            <person name="Steffenson B.J."/>
            <person name="Schwessinger B."/>
            <person name="Dodds P.N."/>
            <person name="Figueroa M."/>
        </authorList>
    </citation>
    <scope>NUCLEOTIDE SEQUENCE [LARGE SCALE GENOMIC DNA]</scope>
    <source>
        <strain evidence="2">21-0</strain>
    </source>
</reference>
<evidence type="ECO:0000256" key="1">
    <source>
        <dbReference type="SAM" id="MobiDB-lite"/>
    </source>
</evidence>
<feature type="region of interest" description="Disordered" evidence="1">
    <location>
        <begin position="471"/>
        <end position="490"/>
    </location>
</feature>
<organism evidence="2 3">
    <name type="scientific">Puccinia graminis f. sp. tritici</name>
    <dbReference type="NCBI Taxonomy" id="56615"/>
    <lineage>
        <taxon>Eukaryota</taxon>
        <taxon>Fungi</taxon>
        <taxon>Dikarya</taxon>
        <taxon>Basidiomycota</taxon>
        <taxon>Pucciniomycotina</taxon>
        <taxon>Pucciniomycetes</taxon>
        <taxon>Pucciniales</taxon>
        <taxon>Pucciniaceae</taxon>
        <taxon>Puccinia</taxon>
    </lineage>
</organism>
<keyword evidence="3" id="KW-1185">Reference proteome</keyword>
<comment type="caution">
    <text evidence="2">The sequence shown here is derived from an EMBL/GenBank/DDBJ whole genome shotgun (WGS) entry which is preliminary data.</text>
</comment>
<name>A0A5B0QD16_PUCGR</name>